<dbReference type="GO" id="GO:0008713">
    <property type="term" value="F:ADP-heptose-lipopolysaccharide heptosyltransferase activity"/>
    <property type="evidence" value="ECO:0007669"/>
    <property type="project" value="TreeGrafter"/>
</dbReference>
<dbReference type="InterPro" id="IPR051199">
    <property type="entry name" value="LPS_LOS_Heptosyltrfase"/>
</dbReference>
<dbReference type="RefSeq" id="WP_066608433.1">
    <property type="nucleotide sequence ID" value="NZ_CP014230.1"/>
</dbReference>
<name>A0A0X8JS74_9BACT</name>
<sequence>MTDLSTFEPARILLCQLRQIGDVLLSTPSIRLLAERFPQAEIDVFTEKKCLPVLENNPRIHSVWAVDRKKLPTFFHELAFYARIARRKYDLVVDFQQLPRCRFVTLFSRAGVRLSYPPPWYNRPLYTHTVRPVDGYSGMFRASLLAPLNIRWQGEPPELFLTDAEKKRAAGYLAGHALAPGNFITLDPTHRRSTRLWPARHYGRLIGQVHAARPDLRFFILYGPGERDMAREVLSHCPAPAACVLPDEVIGLRQMAAVQSLARLHVGNCSAPRHFAVAVGTPSLTVLGATSGGWRFPSARHQDVHLDLPCRPCNQNTCARKDHACLENLEPEPVASRLLDMLALK</sequence>
<dbReference type="PANTHER" id="PTHR30160:SF1">
    <property type="entry name" value="LIPOPOLYSACCHARIDE 1,2-N-ACETYLGLUCOSAMINETRANSFERASE-RELATED"/>
    <property type="match status" value="1"/>
</dbReference>
<dbReference type="PANTHER" id="PTHR30160">
    <property type="entry name" value="TETRAACYLDISACCHARIDE 4'-KINASE-RELATED"/>
    <property type="match status" value="1"/>
</dbReference>
<keyword evidence="1" id="KW-0328">Glycosyltransferase</keyword>
<evidence type="ECO:0000256" key="2">
    <source>
        <dbReference type="ARBA" id="ARBA00022679"/>
    </source>
</evidence>
<keyword evidence="4" id="KW-1185">Reference proteome</keyword>
<keyword evidence="2 3" id="KW-0808">Transferase</keyword>
<evidence type="ECO:0000313" key="3">
    <source>
        <dbReference type="EMBL" id="AMD93930.1"/>
    </source>
</evidence>
<dbReference type="GO" id="GO:0005829">
    <property type="term" value="C:cytosol"/>
    <property type="evidence" value="ECO:0007669"/>
    <property type="project" value="TreeGrafter"/>
</dbReference>
<evidence type="ECO:0000256" key="1">
    <source>
        <dbReference type="ARBA" id="ARBA00022676"/>
    </source>
</evidence>
<proteinExistence type="predicted"/>
<accession>A0A0X8JS74</accession>
<dbReference type="GO" id="GO:0009244">
    <property type="term" value="P:lipopolysaccharide core region biosynthetic process"/>
    <property type="evidence" value="ECO:0007669"/>
    <property type="project" value="TreeGrafter"/>
</dbReference>
<dbReference type="InterPro" id="IPR002201">
    <property type="entry name" value="Glyco_trans_9"/>
</dbReference>
<dbReference type="CDD" id="cd03789">
    <property type="entry name" value="GT9_LPS_heptosyltransferase"/>
    <property type="match status" value="1"/>
</dbReference>
<dbReference type="Pfam" id="PF01075">
    <property type="entry name" value="Glyco_transf_9"/>
    <property type="match status" value="1"/>
</dbReference>
<reference evidence="4" key="1">
    <citation type="submission" date="2016-02" db="EMBL/GenBank/DDBJ databases">
        <authorList>
            <person name="Holder M.E."/>
            <person name="Ajami N.J."/>
            <person name="Petrosino J.F."/>
        </authorList>
    </citation>
    <scope>NUCLEOTIDE SEQUENCE [LARGE SCALE GENOMIC DNA]</scope>
    <source>
        <strain evidence="4">DSM 12838</strain>
    </source>
</reference>
<dbReference type="Proteomes" id="UP000063964">
    <property type="component" value="Chromosome"/>
</dbReference>
<dbReference type="SUPFAM" id="SSF53756">
    <property type="entry name" value="UDP-Glycosyltransferase/glycogen phosphorylase"/>
    <property type="match status" value="1"/>
</dbReference>
<dbReference type="EMBL" id="CP014230">
    <property type="protein sequence ID" value="AMD93930.1"/>
    <property type="molecule type" value="Genomic_DNA"/>
</dbReference>
<dbReference type="STRING" id="888061.AXF15_13035"/>
<protein>
    <submittedName>
        <fullName evidence="3">Heptosyltransferase</fullName>
    </submittedName>
</protein>
<organism evidence="3 4">
    <name type="scientific">Desulfomicrobium orale DSM 12838</name>
    <dbReference type="NCBI Taxonomy" id="888061"/>
    <lineage>
        <taxon>Bacteria</taxon>
        <taxon>Pseudomonadati</taxon>
        <taxon>Thermodesulfobacteriota</taxon>
        <taxon>Desulfovibrionia</taxon>
        <taxon>Desulfovibrionales</taxon>
        <taxon>Desulfomicrobiaceae</taxon>
        <taxon>Desulfomicrobium</taxon>
    </lineage>
</organism>
<evidence type="ECO:0000313" key="4">
    <source>
        <dbReference type="Proteomes" id="UP000063964"/>
    </source>
</evidence>
<dbReference type="AlphaFoldDB" id="A0A0X8JS74"/>
<dbReference type="Gene3D" id="3.40.50.2000">
    <property type="entry name" value="Glycogen Phosphorylase B"/>
    <property type="match status" value="2"/>
</dbReference>
<dbReference type="KEGG" id="doa:AXF15_13035"/>
<gene>
    <name evidence="3" type="ORF">AXF15_13035</name>
</gene>